<name>A0A124GN41_PICGL</name>
<gene>
    <name evidence="1" type="ORF">ABT39_MTgene5818</name>
</gene>
<sequence length="134" mass="15391">MHYFLQGYLDEWPQLVSFLSVRWSMRAQFYRKGLMFERCRQLQISLNLKKCVFAASYGTLLGHVICKEGMLVNRTKEISVILQLDDPKTQIEVKVFLGPGTTRGSSRTMRVEASKILEEEKKLPSSPCGTGREE</sequence>
<protein>
    <submittedName>
        <fullName evidence="1">Uncharacterized protein</fullName>
    </submittedName>
</protein>
<proteinExistence type="predicted"/>
<comment type="caution">
    <text evidence="1">The sequence shown here is derived from an EMBL/GenBank/DDBJ whole genome shotgun (WGS) entry which is preliminary data.</text>
</comment>
<dbReference type="InterPro" id="IPR043502">
    <property type="entry name" value="DNA/RNA_pol_sf"/>
</dbReference>
<dbReference type="EMBL" id="LKAM01000007">
    <property type="protein sequence ID" value="KUM47631.1"/>
    <property type="molecule type" value="Genomic_DNA"/>
</dbReference>
<dbReference type="Gene3D" id="3.30.70.270">
    <property type="match status" value="1"/>
</dbReference>
<organism evidence="1">
    <name type="scientific">Picea glauca</name>
    <name type="common">White spruce</name>
    <name type="synonym">Pinus glauca</name>
    <dbReference type="NCBI Taxonomy" id="3330"/>
    <lineage>
        <taxon>Eukaryota</taxon>
        <taxon>Viridiplantae</taxon>
        <taxon>Streptophyta</taxon>
        <taxon>Embryophyta</taxon>
        <taxon>Tracheophyta</taxon>
        <taxon>Spermatophyta</taxon>
        <taxon>Pinopsida</taxon>
        <taxon>Pinidae</taxon>
        <taxon>Conifers I</taxon>
        <taxon>Pinales</taxon>
        <taxon>Pinaceae</taxon>
        <taxon>Picea</taxon>
    </lineage>
</organism>
<geneLocation type="mitochondrion" evidence="1"/>
<dbReference type="InterPro" id="IPR043128">
    <property type="entry name" value="Rev_trsase/Diguanyl_cyclase"/>
</dbReference>
<accession>A0A124GN41</accession>
<dbReference type="AlphaFoldDB" id="A0A124GN41"/>
<keyword evidence="1" id="KW-0496">Mitochondrion</keyword>
<evidence type="ECO:0000313" key="1">
    <source>
        <dbReference type="EMBL" id="KUM47631.1"/>
    </source>
</evidence>
<reference evidence="1" key="1">
    <citation type="journal article" date="2015" name="Genome Biol. Evol.">
        <title>Organellar Genomes of White Spruce (Picea glauca): Assembly and Annotation.</title>
        <authorList>
            <person name="Jackman S.D."/>
            <person name="Warren R.L."/>
            <person name="Gibb E.A."/>
            <person name="Vandervalk B.P."/>
            <person name="Mohamadi H."/>
            <person name="Chu J."/>
            <person name="Raymond A."/>
            <person name="Pleasance S."/>
            <person name="Coope R."/>
            <person name="Wildung M.R."/>
            <person name="Ritland C.E."/>
            <person name="Bousquet J."/>
            <person name="Jones S.J."/>
            <person name="Bohlmann J."/>
            <person name="Birol I."/>
        </authorList>
    </citation>
    <scope>NUCLEOTIDE SEQUENCE [LARGE SCALE GENOMIC DNA]</scope>
    <source>
        <tissue evidence="1">Flushing bud</tissue>
    </source>
</reference>
<dbReference type="SUPFAM" id="SSF56672">
    <property type="entry name" value="DNA/RNA polymerases"/>
    <property type="match status" value="1"/>
</dbReference>